<protein>
    <submittedName>
        <fullName evidence="9">RNA polymerase sigma-70 factor (Sigma-E family)</fullName>
    </submittedName>
</protein>
<sequence>MGTDEEAEFRAFVAGRSLALWRQAYVMCGDRHLAEDLVQMTLAKVYSRWRRIRQRGAVEAYTRKVLTRMCLGQLRSRGRRREDVSADPPDRGAAGGPQVEERMVLMDALRALAPRQRAVLVLRFWEDLSVEETAAVMGCAAGTVKSQSARGLVRLREVLGATEELLLVGKGTR</sequence>
<dbReference type="InterPro" id="IPR014284">
    <property type="entry name" value="RNA_pol_sigma-70_dom"/>
</dbReference>
<gene>
    <name evidence="9" type="ORF">IW245_000239</name>
</gene>
<dbReference type="Gene3D" id="1.10.1740.10">
    <property type="match status" value="1"/>
</dbReference>
<dbReference type="CDD" id="cd06171">
    <property type="entry name" value="Sigma70_r4"/>
    <property type="match status" value="1"/>
</dbReference>
<dbReference type="AlphaFoldDB" id="A0A8J7G6W6"/>
<keyword evidence="3" id="KW-0731">Sigma factor</keyword>
<feature type="region of interest" description="Disordered" evidence="6">
    <location>
        <begin position="77"/>
        <end position="97"/>
    </location>
</feature>
<dbReference type="NCBIfam" id="TIGR02983">
    <property type="entry name" value="SigE-fam_strep"/>
    <property type="match status" value="1"/>
</dbReference>
<accession>A0A8J7G6W6</accession>
<dbReference type="InterPro" id="IPR039425">
    <property type="entry name" value="RNA_pol_sigma-70-like"/>
</dbReference>
<evidence type="ECO:0000256" key="3">
    <source>
        <dbReference type="ARBA" id="ARBA00023082"/>
    </source>
</evidence>
<dbReference type="Pfam" id="PF08281">
    <property type="entry name" value="Sigma70_r4_2"/>
    <property type="match status" value="1"/>
</dbReference>
<dbReference type="PANTHER" id="PTHR43133:SF50">
    <property type="entry name" value="ECF RNA POLYMERASE SIGMA FACTOR SIGM"/>
    <property type="match status" value="1"/>
</dbReference>
<evidence type="ECO:0000256" key="6">
    <source>
        <dbReference type="SAM" id="MobiDB-lite"/>
    </source>
</evidence>
<name>A0A8J7G6W6_9ACTN</name>
<dbReference type="Pfam" id="PF04542">
    <property type="entry name" value="Sigma70_r2"/>
    <property type="match status" value="1"/>
</dbReference>
<evidence type="ECO:0000256" key="2">
    <source>
        <dbReference type="ARBA" id="ARBA00023015"/>
    </source>
</evidence>
<comment type="caution">
    <text evidence="9">The sequence shown here is derived from an EMBL/GenBank/DDBJ whole genome shotgun (WGS) entry which is preliminary data.</text>
</comment>
<feature type="compositionally biased region" description="Basic and acidic residues" evidence="6">
    <location>
        <begin position="80"/>
        <end position="90"/>
    </location>
</feature>
<evidence type="ECO:0000313" key="10">
    <source>
        <dbReference type="Proteomes" id="UP000622552"/>
    </source>
</evidence>
<dbReference type="NCBIfam" id="TIGR02937">
    <property type="entry name" value="sigma70-ECF"/>
    <property type="match status" value="1"/>
</dbReference>
<dbReference type="InterPro" id="IPR014325">
    <property type="entry name" value="RNA_pol_sigma-E_actinobac"/>
</dbReference>
<organism evidence="9 10">
    <name type="scientific">Longispora fulva</name>
    <dbReference type="NCBI Taxonomy" id="619741"/>
    <lineage>
        <taxon>Bacteria</taxon>
        <taxon>Bacillati</taxon>
        <taxon>Actinomycetota</taxon>
        <taxon>Actinomycetes</taxon>
        <taxon>Micromonosporales</taxon>
        <taxon>Micromonosporaceae</taxon>
        <taxon>Longispora</taxon>
    </lineage>
</organism>
<dbReference type="InterPro" id="IPR013249">
    <property type="entry name" value="RNA_pol_sigma70_r4_t2"/>
</dbReference>
<keyword evidence="4" id="KW-0238">DNA-binding</keyword>
<evidence type="ECO:0000259" key="7">
    <source>
        <dbReference type="Pfam" id="PF04542"/>
    </source>
</evidence>
<dbReference type="InterPro" id="IPR013324">
    <property type="entry name" value="RNA_pol_sigma_r3/r4-like"/>
</dbReference>
<dbReference type="InterPro" id="IPR036388">
    <property type="entry name" value="WH-like_DNA-bd_sf"/>
</dbReference>
<feature type="domain" description="RNA polymerase sigma-70 region 2" evidence="7">
    <location>
        <begin position="20"/>
        <end position="80"/>
    </location>
</feature>
<keyword evidence="5" id="KW-0804">Transcription</keyword>
<dbReference type="GO" id="GO:0016987">
    <property type="term" value="F:sigma factor activity"/>
    <property type="evidence" value="ECO:0007669"/>
    <property type="project" value="UniProtKB-KW"/>
</dbReference>
<evidence type="ECO:0000256" key="4">
    <source>
        <dbReference type="ARBA" id="ARBA00023125"/>
    </source>
</evidence>
<dbReference type="GO" id="GO:0006352">
    <property type="term" value="P:DNA-templated transcription initiation"/>
    <property type="evidence" value="ECO:0007669"/>
    <property type="project" value="InterPro"/>
</dbReference>
<feature type="domain" description="RNA polymerase sigma factor 70 region 4 type 2" evidence="8">
    <location>
        <begin position="103"/>
        <end position="155"/>
    </location>
</feature>
<keyword evidence="10" id="KW-1185">Reference proteome</keyword>
<dbReference type="RefSeq" id="WP_197001329.1">
    <property type="nucleotide sequence ID" value="NZ_BONS01000044.1"/>
</dbReference>
<comment type="similarity">
    <text evidence="1">Belongs to the sigma-70 factor family. ECF subfamily.</text>
</comment>
<dbReference type="InterPro" id="IPR013325">
    <property type="entry name" value="RNA_pol_sigma_r2"/>
</dbReference>
<dbReference type="InterPro" id="IPR007627">
    <property type="entry name" value="RNA_pol_sigma70_r2"/>
</dbReference>
<reference evidence="9" key="1">
    <citation type="submission" date="2020-11" db="EMBL/GenBank/DDBJ databases">
        <title>Sequencing the genomes of 1000 actinobacteria strains.</title>
        <authorList>
            <person name="Klenk H.-P."/>
        </authorList>
    </citation>
    <scope>NUCLEOTIDE SEQUENCE</scope>
    <source>
        <strain evidence="9">DSM 45356</strain>
    </source>
</reference>
<proteinExistence type="inferred from homology"/>
<evidence type="ECO:0000259" key="8">
    <source>
        <dbReference type="Pfam" id="PF08281"/>
    </source>
</evidence>
<dbReference type="EMBL" id="JADOUF010000001">
    <property type="protein sequence ID" value="MBG6134045.1"/>
    <property type="molecule type" value="Genomic_DNA"/>
</dbReference>
<evidence type="ECO:0000256" key="1">
    <source>
        <dbReference type="ARBA" id="ARBA00010641"/>
    </source>
</evidence>
<dbReference type="PANTHER" id="PTHR43133">
    <property type="entry name" value="RNA POLYMERASE ECF-TYPE SIGMA FACTO"/>
    <property type="match status" value="1"/>
</dbReference>
<evidence type="ECO:0000256" key="5">
    <source>
        <dbReference type="ARBA" id="ARBA00023163"/>
    </source>
</evidence>
<evidence type="ECO:0000313" key="9">
    <source>
        <dbReference type="EMBL" id="MBG6134045.1"/>
    </source>
</evidence>
<dbReference type="Gene3D" id="1.10.10.10">
    <property type="entry name" value="Winged helix-like DNA-binding domain superfamily/Winged helix DNA-binding domain"/>
    <property type="match status" value="1"/>
</dbReference>
<dbReference type="GO" id="GO:0003677">
    <property type="term" value="F:DNA binding"/>
    <property type="evidence" value="ECO:0007669"/>
    <property type="project" value="UniProtKB-KW"/>
</dbReference>
<keyword evidence="2" id="KW-0805">Transcription regulation</keyword>
<dbReference type="Proteomes" id="UP000622552">
    <property type="component" value="Unassembled WGS sequence"/>
</dbReference>
<dbReference type="SUPFAM" id="SSF88946">
    <property type="entry name" value="Sigma2 domain of RNA polymerase sigma factors"/>
    <property type="match status" value="1"/>
</dbReference>
<dbReference type="SUPFAM" id="SSF88659">
    <property type="entry name" value="Sigma3 and sigma4 domains of RNA polymerase sigma factors"/>
    <property type="match status" value="1"/>
</dbReference>